<keyword evidence="6" id="KW-0560">Oxidoreductase</keyword>
<evidence type="ECO:0000256" key="1">
    <source>
        <dbReference type="ARBA" id="ARBA00001974"/>
    </source>
</evidence>
<dbReference type="Gene3D" id="3.40.50.80">
    <property type="entry name" value="Nucleotide-binding domain of ferredoxin-NADP reductase (FNR) module"/>
    <property type="match status" value="1"/>
</dbReference>
<comment type="cofactor">
    <cofactor evidence="1 8">
        <name>FAD</name>
        <dbReference type="ChEBI" id="CHEBI:57692"/>
    </cofactor>
</comment>
<dbReference type="AlphaFoldDB" id="A0A915Q2J9"/>
<evidence type="ECO:0000256" key="6">
    <source>
        <dbReference type="ARBA" id="ARBA00023002"/>
    </source>
</evidence>
<evidence type="ECO:0000256" key="9">
    <source>
        <dbReference type="RuleBase" id="RU362121"/>
    </source>
</evidence>
<evidence type="ECO:0000259" key="10">
    <source>
        <dbReference type="PROSITE" id="PS50255"/>
    </source>
</evidence>
<dbReference type="SUPFAM" id="SSF63380">
    <property type="entry name" value="Riboflavin synthase domain-like"/>
    <property type="match status" value="1"/>
</dbReference>
<evidence type="ECO:0000313" key="13">
    <source>
        <dbReference type="WBParaSite" id="sdigi.contig498.g8681.t1"/>
    </source>
</evidence>
<proteinExistence type="inferred from homology"/>
<dbReference type="PRINTS" id="PR00406">
    <property type="entry name" value="CYTB5RDTASE"/>
</dbReference>
<dbReference type="PANTHER" id="PTHR19370:SF185">
    <property type="entry name" value="NADH-CYTOCHROME B5 REDUCTASE"/>
    <property type="match status" value="1"/>
</dbReference>
<dbReference type="InterPro" id="IPR008333">
    <property type="entry name" value="Cbr1-like_FAD-bd_dom"/>
</dbReference>
<dbReference type="GO" id="GO:0016491">
    <property type="term" value="F:oxidoreductase activity"/>
    <property type="evidence" value="ECO:0007669"/>
    <property type="project" value="UniProtKB-KW"/>
</dbReference>
<dbReference type="CDD" id="cd06183">
    <property type="entry name" value="cyt_b5_reduct_like"/>
    <property type="match status" value="1"/>
</dbReference>
<sequence length="490" mass="55409">MLSAPQTSKGNVTETKRSKIVLLQGRSLMDWIRLAASKRNMVRIKKDVDHVELSKHSSVDDCWILLNDKVYNVTEYLSFHPGGIEQLMRAAGTDGTNLFNESRISINSLSVPGPKAFNSAEEASSDIVNFEKTEIRAEAKSANQLLVSCSKWDQLKDENISLEYTENTLRLLLHFSSGKTEALHWTDISATTFIKPFRVSVDNQTISFSCKEGDINANVIDRWTSGTYHNKPGIILLFVKETMFLFRYTFESVFKYRSCEIFEMHNITHDMRSVILRMASYCRLMVPVGHHVFLRISVNGSLIERPYTPIMVSEDGQFISFMIKFYENGVFTSKLRGKKCGDLIEISDPQGCFDVQSNCSDVVIMLAAGAGLTPMIRFTAERLKSEKKAIIILFNKKEIDIVPDDCFTKCKISLKHPSLEILHVLSESENDWKGEKGTVSKQVLLKYVAANADRAGYRVFVSGPDPFIDLALRLLDELGISLENVYVFQN</sequence>
<dbReference type="InterPro" id="IPR017938">
    <property type="entry name" value="Riboflavin_synthase-like_b-brl"/>
</dbReference>
<feature type="binding site" evidence="8">
    <location>
        <position position="306"/>
    </location>
    <ligand>
        <name>FAD</name>
        <dbReference type="ChEBI" id="CHEBI:57692"/>
    </ligand>
</feature>
<name>A0A915Q2J9_9BILA</name>
<evidence type="ECO:0000256" key="4">
    <source>
        <dbReference type="ARBA" id="ARBA00022723"/>
    </source>
</evidence>
<dbReference type="WBParaSite" id="sdigi.contig498.g8681.t1">
    <property type="protein sequence ID" value="sdigi.contig498.g8681.t1"/>
    <property type="gene ID" value="sdigi.contig498.g8681"/>
</dbReference>
<feature type="binding site" evidence="8">
    <location>
        <position position="373"/>
    </location>
    <ligand>
        <name>FAD</name>
        <dbReference type="ChEBI" id="CHEBI:57692"/>
    </ligand>
</feature>
<dbReference type="PROSITE" id="PS50255">
    <property type="entry name" value="CYTOCHROME_B5_2"/>
    <property type="match status" value="1"/>
</dbReference>
<keyword evidence="5 8" id="KW-0274">FAD</keyword>
<dbReference type="GO" id="GO:0046872">
    <property type="term" value="F:metal ion binding"/>
    <property type="evidence" value="ECO:0007669"/>
    <property type="project" value="UniProtKB-UniRule"/>
</dbReference>
<dbReference type="Proteomes" id="UP000887581">
    <property type="component" value="Unplaced"/>
</dbReference>
<dbReference type="InterPro" id="IPR036400">
    <property type="entry name" value="Cyt_B5-like_heme/steroid_sf"/>
</dbReference>
<dbReference type="InterPro" id="IPR001433">
    <property type="entry name" value="OxRdtase_FAD/NAD-bd"/>
</dbReference>
<dbReference type="InterPro" id="IPR017927">
    <property type="entry name" value="FAD-bd_FR_type"/>
</dbReference>
<dbReference type="GO" id="GO:0071949">
    <property type="term" value="F:FAD binding"/>
    <property type="evidence" value="ECO:0007669"/>
    <property type="project" value="TreeGrafter"/>
</dbReference>
<dbReference type="InterPro" id="IPR039261">
    <property type="entry name" value="FNR_nucleotide-bd"/>
</dbReference>
<dbReference type="Gene3D" id="2.40.30.10">
    <property type="entry name" value="Translation factors"/>
    <property type="match status" value="1"/>
</dbReference>
<organism evidence="12 13">
    <name type="scientific">Setaria digitata</name>
    <dbReference type="NCBI Taxonomy" id="48799"/>
    <lineage>
        <taxon>Eukaryota</taxon>
        <taxon>Metazoa</taxon>
        <taxon>Ecdysozoa</taxon>
        <taxon>Nematoda</taxon>
        <taxon>Chromadorea</taxon>
        <taxon>Rhabditida</taxon>
        <taxon>Spirurina</taxon>
        <taxon>Spiruromorpha</taxon>
        <taxon>Filarioidea</taxon>
        <taxon>Setariidae</taxon>
        <taxon>Setaria</taxon>
    </lineage>
</organism>
<keyword evidence="4 9" id="KW-0479">Metal-binding</keyword>
<protein>
    <submittedName>
        <fullName evidence="13">Cytochrome-b5 reductase</fullName>
    </submittedName>
</protein>
<dbReference type="Gene3D" id="3.10.120.10">
    <property type="entry name" value="Cytochrome b5-like heme/steroid binding domain"/>
    <property type="match status" value="1"/>
</dbReference>
<dbReference type="SUPFAM" id="SSF52343">
    <property type="entry name" value="Ferredoxin reductase-like, C-terminal NADP-linked domain"/>
    <property type="match status" value="1"/>
</dbReference>
<evidence type="ECO:0000256" key="8">
    <source>
        <dbReference type="PIRSR" id="PIRSR601834-1"/>
    </source>
</evidence>
<dbReference type="PROSITE" id="PS51384">
    <property type="entry name" value="FAD_FR"/>
    <property type="match status" value="1"/>
</dbReference>
<dbReference type="GO" id="GO:0020037">
    <property type="term" value="F:heme binding"/>
    <property type="evidence" value="ECO:0007669"/>
    <property type="project" value="UniProtKB-UniRule"/>
</dbReference>
<evidence type="ECO:0000313" key="12">
    <source>
        <dbReference type="Proteomes" id="UP000887581"/>
    </source>
</evidence>
<dbReference type="SUPFAM" id="SSF55856">
    <property type="entry name" value="Cytochrome b5-like heme/steroid binding domain"/>
    <property type="match status" value="1"/>
</dbReference>
<dbReference type="InterPro" id="IPR018506">
    <property type="entry name" value="Cyt_B5_heme-BS"/>
</dbReference>
<dbReference type="InterPro" id="IPR001199">
    <property type="entry name" value="Cyt_B5-like_heme/steroid-bd"/>
</dbReference>
<keyword evidence="2 9" id="KW-0349">Heme</keyword>
<keyword evidence="12" id="KW-1185">Reference proteome</keyword>
<dbReference type="SMART" id="SM01117">
    <property type="entry name" value="Cyt-b5"/>
    <property type="match status" value="1"/>
</dbReference>
<evidence type="ECO:0000256" key="7">
    <source>
        <dbReference type="ARBA" id="ARBA00023004"/>
    </source>
</evidence>
<dbReference type="PROSITE" id="PS00191">
    <property type="entry name" value="CYTOCHROME_B5_1"/>
    <property type="match status" value="1"/>
</dbReference>
<evidence type="ECO:0000256" key="5">
    <source>
        <dbReference type="ARBA" id="ARBA00022827"/>
    </source>
</evidence>
<feature type="binding site" evidence="8">
    <location>
        <position position="307"/>
    </location>
    <ligand>
        <name>FAD</name>
        <dbReference type="ChEBI" id="CHEBI:57692"/>
    </ligand>
</feature>
<dbReference type="Pfam" id="PF00970">
    <property type="entry name" value="FAD_binding_6"/>
    <property type="match status" value="1"/>
</dbReference>
<dbReference type="GO" id="GO:0005739">
    <property type="term" value="C:mitochondrion"/>
    <property type="evidence" value="ECO:0007669"/>
    <property type="project" value="TreeGrafter"/>
</dbReference>
<keyword evidence="3 8" id="KW-0285">Flavoprotein</keyword>
<evidence type="ECO:0000259" key="11">
    <source>
        <dbReference type="PROSITE" id="PS51384"/>
    </source>
</evidence>
<dbReference type="InterPro" id="IPR001834">
    <property type="entry name" value="CBR-like"/>
</dbReference>
<reference evidence="13" key="1">
    <citation type="submission" date="2022-11" db="UniProtKB">
        <authorList>
            <consortium name="WormBaseParasite"/>
        </authorList>
    </citation>
    <scope>IDENTIFICATION</scope>
</reference>
<keyword evidence="7 9" id="KW-0408">Iron</keyword>
<accession>A0A915Q2J9</accession>
<feature type="binding site" evidence="8">
    <location>
        <position position="324"/>
    </location>
    <ligand>
        <name>FAD</name>
        <dbReference type="ChEBI" id="CHEBI:57692"/>
    </ligand>
</feature>
<comment type="similarity">
    <text evidence="9">Belongs to the cytochrome b5 family.</text>
</comment>
<dbReference type="PANTHER" id="PTHR19370">
    <property type="entry name" value="NADH-CYTOCHROME B5 REDUCTASE"/>
    <property type="match status" value="1"/>
</dbReference>
<dbReference type="Pfam" id="PF00173">
    <property type="entry name" value="Cyt-b5"/>
    <property type="match status" value="1"/>
</dbReference>
<feature type="domain" description="FAD-binding FR-type" evidence="11">
    <location>
        <begin position="254"/>
        <end position="356"/>
    </location>
</feature>
<dbReference type="Pfam" id="PF00175">
    <property type="entry name" value="NAD_binding_1"/>
    <property type="match status" value="1"/>
</dbReference>
<evidence type="ECO:0000256" key="2">
    <source>
        <dbReference type="ARBA" id="ARBA00022617"/>
    </source>
</evidence>
<feature type="binding site" evidence="8">
    <location>
        <position position="305"/>
    </location>
    <ligand>
        <name>FAD</name>
        <dbReference type="ChEBI" id="CHEBI:57692"/>
    </ligand>
</feature>
<evidence type="ECO:0000256" key="3">
    <source>
        <dbReference type="ARBA" id="ARBA00022630"/>
    </source>
</evidence>
<feature type="domain" description="Cytochrome b5 heme-binding" evidence="10">
    <location>
        <begin position="45"/>
        <end position="99"/>
    </location>
</feature>